<sequence>MDSPITITKDPVNKVVGDSSLANKFYQYLSDVDEQSRIRIRLEYVENFIRNQLSVSLMKCNALDHHNEYWKKGQFPKHNQCQQKVAEEEKQRSPRFIDHNGVHCAVGYMILKSPGFEHLPNQINIKNEYSFIDEIGQRPEKQRESDDFSSDSNVDVNHFDDSLFNGFRSDTGRIGFTLDWKNQKIYSN</sequence>
<dbReference type="Proteomes" id="UP000663868">
    <property type="component" value="Unassembled WGS sequence"/>
</dbReference>
<dbReference type="AlphaFoldDB" id="A0A819FIP7"/>
<reference evidence="2" key="1">
    <citation type="submission" date="2021-02" db="EMBL/GenBank/DDBJ databases">
        <authorList>
            <person name="Nowell W R."/>
        </authorList>
    </citation>
    <scope>NUCLEOTIDE SEQUENCE</scope>
</reference>
<comment type="caution">
    <text evidence="2">The sequence shown here is derived from an EMBL/GenBank/DDBJ whole genome shotgun (WGS) entry which is preliminary data.</text>
</comment>
<gene>
    <name evidence="1" type="ORF">IZO911_LOCUS26664</name>
    <name evidence="2" type="ORF">KXQ929_LOCUS21106</name>
</gene>
<accession>A0A819FIP7</accession>
<name>A0A819FIP7_9BILA</name>
<dbReference type="Proteomes" id="UP000663860">
    <property type="component" value="Unassembled WGS sequence"/>
</dbReference>
<organism evidence="2 3">
    <name type="scientific">Adineta steineri</name>
    <dbReference type="NCBI Taxonomy" id="433720"/>
    <lineage>
        <taxon>Eukaryota</taxon>
        <taxon>Metazoa</taxon>
        <taxon>Spiralia</taxon>
        <taxon>Gnathifera</taxon>
        <taxon>Rotifera</taxon>
        <taxon>Eurotatoria</taxon>
        <taxon>Bdelloidea</taxon>
        <taxon>Adinetida</taxon>
        <taxon>Adinetidae</taxon>
        <taxon>Adineta</taxon>
    </lineage>
</organism>
<evidence type="ECO:0000313" key="3">
    <source>
        <dbReference type="Proteomes" id="UP000663868"/>
    </source>
</evidence>
<evidence type="ECO:0000313" key="2">
    <source>
        <dbReference type="EMBL" id="CAF3869177.1"/>
    </source>
</evidence>
<dbReference type="EMBL" id="CAJOBB010001525">
    <property type="protein sequence ID" value="CAF3869177.1"/>
    <property type="molecule type" value="Genomic_DNA"/>
</dbReference>
<dbReference type="EMBL" id="CAJNOE010000352">
    <property type="protein sequence ID" value="CAF1167003.1"/>
    <property type="molecule type" value="Genomic_DNA"/>
</dbReference>
<protein>
    <submittedName>
        <fullName evidence="2">Uncharacterized protein</fullName>
    </submittedName>
</protein>
<proteinExistence type="predicted"/>
<evidence type="ECO:0000313" key="1">
    <source>
        <dbReference type="EMBL" id="CAF1167003.1"/>
    </source>
</evidence>